<proteinExistence type="predicted"/>
<name>A0ACC0WAE9_9STRA</name>
<dbReference type="Proteomes" id="UP001163321">
    <property type="component" value="Chromosome 3"/>
</dbReference>
<protein>
    <submittedName>
        <fullName evidence="1">Uncharacterized protein</fullName>
    </submittedName>
</protein>
<gene>
    <name evidence="1" type="ORF">PsorP6_008620</name>
</gene>
<comment type="caution">
    <text evidence="1">The sequence shown here is derived from an EMBL/GenBank/DDBJ whole genome shotgun (WGS) entry which is preliminary data.</text>
</comment>
<sequence>MCKLRHAKEEEAPRDDARKRQRFGSRRFFLWSRVDSRLQRNKLHLRCVIPSRVVDVLQHSFIVEHLITNDKFDVHLSLNVTTELKEHVANEGSLLETVQSLVTEKTWLAASGNSRSLGS</sequence>
<evidence type="ECO:0000313" key="1">
    <source>
        <dbReference type="EMBL" id="KAI9915064.1"/>
    </source>
</evidence>
<keyword evidence="2" id="KW-1185">Reference proteome</keyword>
<reference evidence="1 2" key="1">
    <citation type="journal article" date="2022" name="bioRxiv">
        <title>The genome of the oomycete Peronosclerospora sorghi, a cosmopolitan pathogen of maize and sorghum, is inflated with dispersed pseudogenes.</title>
        <authorList>
            <person name="Fletcher K."/>
            <person name="Martin F."/>
            <person name="Isakeit T."/>
            <person name="Cavanaugh K."/>
            <person name="Magill C."/>
            <person name="Michelmore R."/>
        </authorList>
    </citation>
    <scope>NUCLEOTIDE SEQUENCE [LARGE SCALE GENOMIC DNA]</scope>
    <source>
        <strain evidence="1">P6</strain>
    </source>
</reference>
<accession>A0ACC0WAE9</accession>
<organism evidence="1 2">
    <name type="scientific">Peronosclerospora sorghi</name>
    <dbReference type="NCBI Taxonomy" id="230839"/>
    <lineage>
        <taxon>Eukaryota</taxon>
        <taxon>Sar</taxon>
        <taxon>Stramenopiles</taxon>
        <taxon>Oomycota</taxon>
        <taxon>Peronosporomycetes</taxon>
        <taxon>Peronosporales</taxon>
        <taxon>Peronosporaceae</taxon>
        <taxon>Peronosclerospora</taxon>
    </lineage>
</organism>
<evidence type="ECO:0000313" key="2">
    <source>
        <dbReference type="Proteomes" id="UP001163321"/>
    </source>
</evidence>
<dbReference type="EMBL" id="CM047582">
    <property type="protein sequence ID" value="KAI9915064.1"/>
    <property type="molecule type" value="Genomic_DNA"/>
</dbReference>